<accession>A0A7W6C8G6</accession>
<dbReference type="InterPro" id="IPR002347">
    <property type="entry name" value="SDR_fam"/>
</dbReference>
<dbReference type="PRINTS" id="PR00080">
    <property type="entry name" value="SDRFAMILY"/>
</dbReference>
<dbReference type="SUPFAM" id="SSF51735">
    <property type="entry name" value="NAD(P)-binding Rossmann-fold domains"/>
    <property type="match status" value="1"/>
</dbReference>
<dbReference type="CDD" id="cd05233">
    <property type="entry name" value="SDR_c"/>
    <property type="match status" value="1"/>
</dbReference>
<proteinExistence type="inferred from homology"/>
<dbReference type="PANTHER" id="PTHR42879">
    <property type="entry name" value="3-OXOACYL-(ACYL-CARRIER-PROTEIN) REDUCTASE"/>
    <property type="match status" value="1"/>
</dbReference>
<reference evidence="2 3" key="1">
    <citation type="submission" date="2020-08" db="EMBL/GenBank/DDBJ databases">
        <title>Genomic Encyclopedia of Type Strains, Phase IV (KMG-IV): sequencing the most valuable type-strain genomes for metagenomic binning, comparative biology and taxonomic classification.</title>
        <authorList>
            <person name="Goeker M."/>
        </authorList>
    </citation>
    <scope>NUCLEOTIDE SEQUENCE [LARGE SCALE GENOMIC DNA]</scope>
    <source>
        <strain evidence="2 3">DSM 27568</strain>
    </source>
</reference>
<dbReference type="Gene3D" id="3.40.50.720">
    <property type="entry name" value="NAD(P)-binding Rossmann-like Domain"/>
    <property type="match status" value="1"/>
</dbReference>
<organism evidence="2 3">
    <name type="scientific">Novosphingobium fluoreni</name>
    <dbReference type="NCBI Taxonomy" id="1391222"/>
    <lineage>
        <taxon>Bacteria</taxon>
        <taxon>Pseudomonadati</taxon>
        <taxon>Pseudomonadota</taxon>
        <taxon>Alphaproteobacteria</taxon>
        <taxon>Sphingomonadales</taxon>
        <taxon>Sphingomonadaceae</taxon>
        <taxon>Novosphingobium</taxon>
    </lineage>
</organism>
<evidence type="ECO:0000313" key="2">
    <source>
        <dbReference type="EMBL" id="MBB3940332.1"/>
    </source>
</evidence>
<dbReference type="Pfam" id="PF13561">
    <property type="entry name" value="adh_short_C2"/>
    <property type="match status" value="1"/>
</dbReference>
<keyword evidence="3" id="KW-1185">Reference proteome</keyword>
<dbReference type="GO" id="GO:0032787">
    <property type="term" value="P:monocarboxylic acid metabolic process"/>
    <property type="evidence" value="ECO:0007669"/>
    <property type="project" value="UniProtKB-ARBA"/>
</dbReference>
<protein>
    <submittedName>
        <fullName evidence="2">NAD(P)-dependent dehydrogenase (Short-subunit alcohol dehydrogenase family)</fullName>
    </submittedName>
</protein>
<dbReference type="AlphaFoldDB" id="A0A7W6C8G6"/>
<dbReference type="PRINTS" id="PR00081">
    <property type="entry name" value="GDHRDH"/>
</dbReference>
<comment type="caution">
    <text evidence="2">The sequence shown here is derived from an EMBL/GenBank/DDBJ whole genome shotgun (WGS) entry which is preliminary data.</text>
</comment>
<comment type="similarity">
    <text evidence="1">Belongs to the short-chain dehydrogenases/reductases (SDR) family.</text>
</comment>
<evidence type="ECO:0000313" key="3">
    <source>
        <dbReference type="Proteomes" id="UP000561459"/>
    </source>
</evidence>
<evidence type="ECO:0000256" key="1">
    <source>
        <dbReference type="ARBA" id="ARBA00006484"/>
    </source>
</evidence>
<dbReference type="InterPro" id="IPR050259">
    <property type="entry name" value="SDR"/>
</dbReference>
<dbReference type="InterPro" id="IPR020904">
    <property type="entry name" value="Sc_DH/Rdtase_CS"/>
</dbReference>
<name>A0A7W6C8G6_9SPHN</name>
<dbReference type="RefSeq" id="WP_183616967.1">
    <property type="nucleotide sequence ID" value="NZ_JACIDY010000004.1"/>
</dbReference>
<dbReference type="EMBL" id="JACIDY010000004">
    <property type="protein sequence ID" value="MBB3940332.1"/>
    <property type="molecule type" value="Genomic_DNA"/>
</dbReference>
<sequence length="265" mass="27417">MTQLAGKVAIVTGSTQGLGEGIAVALANAGASVIANGRSAARGANVMSRLGEIGGDHRFIAADVSIEAEAKRLVEEAAAHAGRIDILINNAQSIAPSARLEDGGRSAAFAETLASGLYASLWTAQVALPFMRTTGGGRIVNFGSINGVYGAKFGSHYNATKEAMRGLTATMANEWGQYGITVNMVLPAGLSPTFEAFIALDPARGEAMARQHPMRRHGRSEEDIGAAVVGLVSDHARFITGQALFLDGGANLLGLPQFNVLEDAV</sequence>
<dbReference type="PROSITE" id="PS00061">
    <property type="entry name" value="ADH_SHORT"/>
    <property type="match status" value="1"/>
</dbReference>
<dbReference type="FunFam" id="3.40.50.720:FF:000084">
    <property type="entry name" value="Short-chain dehydrogenase reductase"/>
    <property type="match status" value="1"/>
</dbReference>
<dbReference type="InterPro" id="IPR036291">
    <property type="entry name" value="NAD(P)-bd_dom_sf"/>
</dbReference>
<gene>
    <name evidence="2" type="ORF">GGR39_001989</name>
</gene>
<dbReference type="PANTHER" id="PTHR42879:SF2">
    <property type="entry name" value="3-OXOACYL-[ACYL-CARRIER-PROTEIN] REDUCTASE FABG"/>
    <property type="match status" value="1"/>
</dbReference>
<dbReference type="Proteomes" id="UP000561459">
    <property type="component" value="Unassembled WGS sequence"/>
</dbReference>